<organism evidence="11 12">
    <name type="scientific">Priestia megaterium</name>
    <name type="common">Bacillus megaterium</name>
    <dbReference type="NCBI Taxonomy" id="1404"/>
    <lineage>
        <taxon>Bacteria</taxon>
        <taxon>Bacillati</taxon>
        <taxon>Bacillota</taxon>
        <taxon>Bacilli</taxon>
        <taxon>Bacillales</taxon>
        <taxon>Bacillaceae</taxon>
        <taxon>Priestia</taxon>
    </lineage>
</organism>
<sequence>MKKAAIGILSLLLLTGCWDRLPLRNLQLVDIAGLDLDESGDVELAFIVTKLKSAGQGEGNPQSVITVLRGPSLVEAVGQGEYIDRAPFLTVNTRIYFLSERFASHDPVPKLAFLLKTPYSAINTPVVVLEGRISKIFKTKSGNNEAFTKNLNEFIMSLDRKGMMPSVSMMHFILSRKEPLGDIALPVLKASQSGMELSGAQLFHQGTNTGVTLSKEHVRMLMMLLDKEKGRQRFTGHMSENAEGRQIKFGFSVKKGNSKITVHPKSGGLPKVNIGVRLQIAVFELGKSVNILNSDYVNQMEKELSKHLEEKAAETIETLQKANCDILGIGKEFRAYHPNIWKSLDWRKDFPEMTIEPNFDIQILNSEE</sequence>
<accession>A0A6H1P2B7</accession>
<dbReference type="Proteomes" id="UP000501868">
    <property type="component" value="Chromosome"/>
</dbReference>
<dbReference type="EMBL" id="CP051128">
    <property type="protein sequence ID" value="QIZ07730.1"/>
    <property type="molecule type" value="Genomic_DNA"/>
</dbReference>
<dbReference type="GO" id="GO:0016020">
    <property type="term" value="C:membrane"/>
    <property type="evidence" value="ECO:0007669"/>
    <property type="project" value="UniProtKB-SubCell"/>
</dbReference>
<name>A0A6H1P2B7_PRIMG</name>
<keyword evidence="7" id="KW-0449">Lipoprotein</keyword>
<protein>
    <submittedName>
        <fullName evidence="11">Ger(X)C family spore germination protein</fullName>
    </submittedName>
</protein>
<evidence type="ECO:0000256" key="8">
    <source>
        <dbReference type="SAM" id="Coils"/>
    </source>
</evidence>
<reference evidence="11 12" key="2">
    <citation type="submission" date="2020-04" db="EMBL/GenBank/DDBJ databases">
        <authorList>
            <person name="Fomenkov A."/>
            <person name="Anton B.P."/>
            <person name="Roberts R.J."/>
        </authorList>
    </citation>
    <scope>NUCLEOTIDE SEQUENCE [LARGE SCALE GENOMIC DNA]</scope>
    <source>
        <strain evidence="11 12">S2</strain>
    </source>
</reference>
<dbReference type="Pfam" id="PF05504">
    <property type="entry name" value="Spore_GerAC"/>
    <property type="match status" value="1"/>
</dbReference>
<evidence type="ECO:0000256" key="6">
    <source>
        <dbReference type="ARBA" id="ARBA00023139"/>
    </source>
</evidence>
<dbReference type="NCBIfam" id="TIGR02887">
    <property type="entry name" value="spore_ger_x_C"/>
    <property type="match status" value="1"/>
</dbReference>
<feature type="domain" description="Spore germination protein N-terminal" evidence="10">
    <location>
        <begin position="19"/>
        <end position="189"/>
    </location>
</feature>
<dbReference type="InterPro" id="IPR008844">
    <property type="entry name" value="Spore_GerAC-like"/>
</dbReference>
<evidence type="ECO:0000256" key="2">
    <source>
        <dbReference type="ARBA" id="ARBA00007886"/>
    </source>
</evidence>
<dbReference type="Pfam" id="PF25198">
    <property type="entry name" value="Spore_GerAC_N"/>
    <property type="match status" value="1"/>
</dbReference>
<dbReference type="GO" id="GO:0009847">
    <property type="term" value="P:spore germination"/>
    <property type="evidence" value="ECO:0007669"/>
    <property type="project" value="InterPro"/>
</dbReference>
<keyword evidence="4" id="KW-0732">Signal</keyword>
<evidence type="ECO:0000256" key="3">
    <source>
        <dbReference type="ARBA" id="ARBA00022544"/>
    </source>
</evidence>
<keyword evidence="3" id="KW-0309">Germination</keyword>
<gene>
    <name evidence="11" type="ORF">HFZ78_14140</name>
</gene>
<evidence type="ECO:0000259" key="10">
    <source>
        <dbReference type="Pfam" id="PF25198"/>
    </source>
</evidence>
<dbReference type="Gene3D" id="3.30.300.210">
    <property type="entry name" value="Nutrient germinant receptor protein C, domain 3"/>
    <property type="match status" value="1"/>
</dbReference>
<proteinExistence type="inferred from homology"/>
<comment type="subcellular location">
    <subcellularLocation>
        <location evidence="1">Membrane</location>
        <topology evidence="1">Lipid-anchor</topology>
    </subcellularLocation>
</comment>
<dbReference type="InterPro" id="IPR038501">
    <property type="entry name" value="Spore_GerAC_C_sf"/>
</dbReference>
<dbReference type="InterPro" id="IPR046953">
    <property type="entry name" value="Spore_GerAC-like_C"/>
</dbReference>
<evidence type="ECO:0000313" key="11">
    <source>
        <dbReference type="EMBL" id="QIZ07730.1"/>
    </source>
</evidence>
<reference evidence="11 12" key="1">
    <citation type="submission" date="2020-04" db="EMBL/GenBank/DDBJ databases">
        <title>Genome-Wide Identification of 5-Methylcytosine Sites in Bacterial Genomes By High-Throughput Sequencing of MspJI Restriction Fragments.</title>
        <authorList>
            <person name="Wu V."/>
        </authorList>
    </citation>
    <scope>NUCLEOTIDE SEQUENCE [LARGE SCALE GENOMIC DNA]</scope>
    <source>
        <strain evidence="11 12">S2</strain>
    </source>
</reference>
<comment type="similarity">
    <text evidence="2">Belongs to the GerABKC lipoprotein family.</text>
</comment>
<evidence type="ECO:0000313" key="12">
    <source>
        <dbReference type="Proteomes" id="UP000501868"/>
    </source>
</evidence>
<keyword evidence="8" id="KW-0175">Coiled coil</keyword>
<evidence type="ECO:0000256" key="7">
    <source>
        <dbReference type="ARBA" id="ARBA00023288"/>
    </source>
</evidence>
<keyword evidence="6" id="KW-0564">Palmitate</keyword>
<dbReference type="PANTHER" id="PTHR35789">
    <property type="entry name" value="SPORE GERMINATION PROTEIN B3"/>
    <property type="match status" value="1"/>
</dbReference>
<keyword evidence="5" id="KW-0472">Membrane</keyword>
<dbReference type="InterPro" id="IPR057336">
    <property type="entry name" value="GerAC_N"/>
</dbReference>
<evidence type="ECO:0000256" key="5">
    <source>
        <dbReference type="ARBA" id="ARBA00023136"/>
    </source>
</evidence>
<feature type="coiled-coil region" evidence="8">
    <location>
        <begin position="297"/>
        <end position="325"/>
    </location>
</feature>
<dbReference type="AlphaFoldDB" id="A0A6H1P2B7"/>
<evidence type="ECO:0000259" key="9">
    <source>
        <dbReference type="Pfam" id="PF05504"/>
    </source>
</evidence>
<evidence type="ECO:0000256" key="4">
    <source>
        <dbReference type="ARBA" id="ARBA00022729"/>
    </source>
</evidence>
<dbReference type="PROSITE" id="PS51257">
    <property type="entry name" value="PROKAR_LIPOPROTEIN"/>
    <property type="match status" value="1"/>
</dbReference>
<feature type="domain" description="Spore germination GerAC-like C-terminal" evidence="9">
    <location>
        <begin position="198"/>
        <end position="366"/>
    </location>
</feature>
<evidence type="ECO:0000256" key="1">
    <source>
        <dbReference type="ARBA" id="ARBA00004635"/>
    </source>
</evidence>
<dbReference type="PANTHER" id="PTHR35789:SF1">
    <property type="entry name" value="SPORE GERMINATION PROTEIN B3"/>
    <property type="match status" value="1"/>
</dbReference>